<dbReference type="InterPro" id="IPR051158">
    <property type="entry name" value="Metallophosphoesterase_sf"/>
</dbReference>
<dbReference type="EMBL" id="BAAAQW010000008">
    <property type="protein sequence ID" value="GAA2201816.1"/>
    <property type="molecule type" value="Genomic_DNA"/>
</dbReference>
<feature type="signal peptide" evidence="1">
    <location>
        <begin position="1"/>
        <end position="39"/>
    </location>
</feature>
<dbReference type="Pfam" id="PF00149">
    <property type="entry name" value="Metallophos"/>
    <property type="match status" value="1"/>
</dbReference>
<dbReference type="RefSeq" id="WP_344300348.1">
    <property type="nucleotide sequence ID" value="NZ_BAAAQW010000008.1"/>
</dbReference>
<sequence length="323" mass="34933">MHRTAPRTTAARLSAATLTGARRAALAAGLCASAGAAAAAYGWWEKEQFVLREETVPVLPAGSRPVRVLHLSDIHFVPGQEKKARWLSGLADLEPDLVVNTGDNLSHPDAVAPLLAAVAPLLRFPGVFVPGSNDYYAPVLKNPAGYLVGPSNRKPLPRRIELDWRRLFTGFGAGGWIDLTNRSQSLNLDDVRFDFSGVDDPHLRRERYADWPRGASGYETKPNIRVAVIHAPYQRVLDHFTDAGADLILAGHTHGGQICLPGFGALVSNCDLPTWRAKGLTPWENDGRVVPLNVSGGIGTSRFAPVRIACRPEAVLLTLTARP</sequence>
<protein>
    <submittedName>
        <fullName evidence="3">Metallophosphoesterase</fullName>
    </submittedName>
</protein>
<dbReference type="InterPro" id="IPR004843">
    <property type="entry name" value="Calcineurin-like_PHP"/>
</dbReference>
<dbReference type="PANTHER" id="PTHR31302">
    <property type="entry name" value="TRANSMEMBRANE PROTEIN WITH METALLOPHOSPHOESTERASE DOMAIN-RELATED"/>
    <property type="match status" value="1"/>
</dbReference>
<name>A0ABP5NTD2_9MICC</name>
<dbReference type="SUPFAM" id="SSF56300">
    <property type="entry name" value="Metallo-dependent phosphatases"/>
    <property type="match status" value="1"/>
</dbReference>
<gene>
    <name evidence="3" type="ORF">GCM10009849_27730</name>
</gene>
<evidence type="ECO:0000313" key="3">
    <source>
        <dbReference type="EMBL" id="GAA2201816.1"/>
    </source>
</evidence>
<feature type="domain" description="Calcineurin-like phosphoesterase" evidence="2">
    <location>
        <begin position="67"/>
        <end position="255"/>
    </location>
</feature>
<dbReference type="Proteomes" id="UP001500432">
    <property type="component" value="Unassembled WGS sequence"/>
</dbReference>
<dbReference type="InterPro" id="IPR029052">
    <property type="entry name" value="Metallo-depent_PP-like"/>
</dbReference>
<dbReference type="Gene3D" id="3.60.21.10">
    <property type="match status" value="1"/>
</dbReference>
<feature type="chain" id="PRO_5047360559" evidence="1">
    <location>
        <begin position="40"/>
        <end position="323"/>
    </location>
</feature>
<dbReference type="PANTHER" id="PTHR31302:SF20">
    <property type="entry name" value="CONSERVED PROTEIN"/>
    <property type="match status" value="1"/>
</dbReference>
<evidence type="ECO:0000313" key="4">
    <source>
        <dbReference type="Proteomes" id="UP001500432"/>
    </source>
</evidence>
<accession>A0ABP5NTD2</accession>
<keyword evidence="1" id="KW-0732">Signal</keyword>
<evidence type="ECO:0000256" key="1">
    <source>
        <dbReference type="SAM" id="SignalP"/>
    </source>
</evidence>
<evidence type="ECO:0000259" key="2">
    <source>
        <dbReference type="Pfam" id="PF00149"/>
    </source>
</evidence>
<organism evidence="3 4">
    <name type="scientific">Sinomonas flava</name>
    <dbReference type="NCBI Taxonomy" id="496857"/>
    <lineage>
        <taxon>Bacteria</taxon>
        <taxon>Bacillati</taxon>
        <taxon>Actinomycetota</taxon>
        <taxon>Actinomycetes</taxon>
        <taxon>Micrococcales</taxon>
        <taxon>Micrococcaceae</taxon>
        <taxon>Sinomonas</taxon>
    </lineage>
</organism>
<proteinExistence type="predicted"/>
<keyword evidence="4" id="KW-1185">Reference proteome</keyword>
<comment type="caution">
    <text evidence="3">The sequence shown here is derived from an EMBL/GenBank/DDBJ whole genome shotgun (WGS) entry which is preliminary data.</text>
</comment>
<reference evidence="4" key="1">
    <citation type="journal article" date="2019" name="Int. J. Syst. Evol. Microbiol.">
        <title>The Global Catalogue of Microorganisms (GCM) 10K type strain sequencing project: providing services to taxonomists for standard genome sequencing and annotation.</title>
        <authorList>
            <consortium name="The Broad Institute Genomics Platform"/>
            <consortium name="The Broad Institute Genome Sequencing Center for Infectious Disease"/>
            <person name="Wu L."/>
            <person name="Ma J."/>
        </authorList>
    </citation>
    <scope>NUCLEOTIDE SEQUENCE [LARGE SCALE GENOMIC DNA]</scope>
    <source>
        <strain evidence="4">JCM 16034</strain>
    </source>
</reference>